<dbReference type="PRINTS" id="PR00235">
    <property type="entry name" value="HSVCAPSIDMCP"/>
</dbReference>
<dbReference type="GO" id="GO:0039622">
    <property type="term" value="C:T=16 icosahedral viral capsid"/>
    <property type="evidence" value="ECO:0007669"/>
    <property type="project" value="UniProtKB-KW"/>
</dbReference>
<name>Q88528_9ALPH</name>
<keyword evidence="2" id="KW-1048">Host nucleus</keyword>
<dbReference type="Pfam" id="PF03122">
    <property type="entry name" value="Herpes_MCP"/>
    <property type="match status" value="1"/>
</dbReference>
<dbReference type="SUPFAM" id="SSF103417">
    <property type="entry name" value="Major capsid protein VP5"/>
    <property type="match status" value="1"/>
</dbReference>
<accession>Q88528</accession>
<evidence type="ECO:0000256" key="4">
    <source>
        <dbReference type="ARBA" id="ARBA00022844"/>
    </source>
</evidence>
<gene>
    <name evidence="5" type="primary">UL19h</name>
</gene>
<keyword evidence="4" id="KW-0946">Virion</keyword>
<protein>
    <submittedName>
        <fullName evidence="5">Major capsid protein</fullName>
    </submittedName>
</protein>
<evidence type="ECO:0000256" key="1">
    <source>
        <dbReference type="ARBA" id="ARBA00022561"/>
    </source>
</evidence>
<dbReference type="InterPro" id="IPR023233">
    <property type="entry name" value="Herpes_MCP_upper_sf"/>
</dbReference>
<keyword evidence="3" id="KW-1147">T=16 icosahedral capsid protein</keyword>
<evidence type="ECO:0000313" key="5">
    <source>
        <dbReference type="EMBL" id="CAA91200.1"/>
    </source>
</evidence>
<dbReference type="InterPro" id="IPR000912">
    <property type="entry name" value="Herpes_MCP"/>
</dbReference>
<evidence type="ECO:0000256" key="2">
    <source>
        <dbReference type="ARBA" id="ARBA00022562"/>
    </source>
</evidence>
<evidence type="ECO:0000256" key="3">
    <source>
        <dbReference type="ARBA" id="ARBA00022680"/>
    </source>
</evidence>
<dbReference type="EMBL" id="Z54369">
    <property type="protein sequence ID" value="CAA91200.1"/>
    <property type="molecule type" value="Genomic_DNA"/>
</dbReference>
<sequence>MKFVFCLNVSHRTNSIGDYGMPISPARDCPPTGVVCFSPLFNIGSTLAPTGRLLTTIEMSSHRCMFDYFKQFSSDDDGRYTAQFDILLGTYCNTLSLIRFLETGLSVACICNGGAPDLMYMREGTVQFEIQQPMIAREGPHPADQPVHNYMVKRVCRRSLNAAFVVAAEALALLSEVSLDGTAISKHLRMRAIQQLARNVRRSLTPSNGGTVDQMLRILLEKAPPRTLLIPLSHALSEGRTNSQVMRANLVSELKRRVCVETFIMSKPDKPRKYPVVYRTNGKLYPTDNLYAETNPCRFKGQTSRRCVGDHRNGEAKTIIRNSKVSDTSARVPVTYGEMIISGTNLVTVVVMGKAVRNMDDVARYILNLREDEVMNGTDKVIEGDSDRLQMADVPAELVVVGDKLIFLEALERRVYQATQVRYPLIGYVDLTFIIPLGIYQRISERYARHAGDYAAGVGSGGDIRNFAPRDIYFYNKDNQLICLTLADAIGTVCHPSFLDIEATVNHLRSGRYELTCTLGAYVTNPPALPLMDRARQFFENVGEMMREFPRWVEECQMTTEQFMSTGNENLFMELHPAFDFFVIPGDVDLPGPHNIPQVMASAEASWRVCNGNIPLPLCNTDFRDALGRELSSTRYKLSDSTVSALSDTFADSSYPTAFYIIEAVIHGSERNFGLLMRLVIQCIRSYWDNSKRVAFINNFHMVAYIEAYLCSGELPEECMNIYKELMRHVRALRSLVQDYTEQTDSLYEQSHDELNHVSIDRTVLPPLLWDCDPLIYRTRGIRDRELYLKRRWGRKLHRPPLAGIARCRLQSHQANVLVHNRPVRDIDRQAFVPHHSQEWTILSKIYYYVVVPAFSRGQCCTMGIRFDNIYATSQAVIIPEVHSDEEPPIDPEDPRHPLNGRNLIPNTFNVLLHNARISADADALLTLQETVNNMAERTTAILYATTPDIGGASASTRRMRTFDGALHMAFLVWLIRATTRRSWREHIFIPCTTSMLSSHALIIWRQSVRPLPGNIRTICERAPPVPSFLGANYYSTFRQPLAQYVKRSRCGPNEMSYALMSGYFKLSPLGLYHQLRTGLHPGIAFTVIRQDRFLADMGLFAERASESYFLGQVSVTKRPHAGGVQFSLTQPRANVDLGVGYTAVCTPLMLRNAVTDMGNTAQSLHLTRGSPPLLNPEADEFLRKVATRGQRTAPQRPVPFLGTLMPSLPSGLEHGQMSICEFIPTPVSSDLEYFKTPCNPRGRAAGPIHSGEDMQDVDNIMYDHKQGDPAYPFRATNNPWASQRYSYADRLYNGTYNLSGASPLFSPSYKFFTPAEVCSKTRCLDKLITEAGSAPSASTSDGEIQFKRPVGSTELTEDPCSLFQEAYPILCATDKALLLSYTKGTTDGSESHLAQYLIRDSSPIGGCLPTC</sequence>
<proteinExistence type="predicted"/>
<organism evidence="5">
    <name type="scientific">Gallid alphaherpesvirus 2</name>
    <dbReference type="NCBI Taxonomy" id="10390"/>
    <lineage>
        <taxon>Viruses</taxon>
        <taxon>Duplodnaviria</taxon>
        <taxon>Heunggongvirae</taxon>
        <taxon>Peploviricota</taxon>
        <taxon>Herviviricetes</taxon>
        <taxon>Herpesvirales</taxon>
        <taxon>Orthoherpesviridae</taxon>
        <taxon>Alphaherpesvirinae</taxon>
        <taxon>Mardivirus</taxon>
        <taxon>Mardivirus gallidalpha2</taxon>
    </lineage>
</organism>
<reference evidence="5" key="1">
    <citation type="journal article" date="2000" name="Virus Genes">
        <title>Nucleotide sequence of the gene encoding the major capsid protein of herpesvirus of turkeys.</title>
        <authorList>
            <person name="Kopacek J."/>
            <person name="Kl'ucar L."/>
            <person name="Koptidesova D."/>
            <person name="Turna J."/>
            <person name="Pastorek J."/>
            <person name="Zelnik V."/>
        </authorList>
    </citation>
    <scope>NUCLEOTIDE SEQUENCE</scope>
    <source>
        <strain evidence="5">FC126</strain>
    </source>
</reference>
<dbReference type="GO" id="GO:0005198">
    <property type="term" value="F:structural molecule activity"/>
    <property type="evidence" value="ECO:0007669"/>
    <property type="project" value="InterPro"/>
</dbReference>
<keyword evidence="1" id="KW-0167">Capsid protein</keyword>